<feature type="compositionally biased region" description="Low complexity" evidence="5">
    <location>
        <begin position="64"/>
        <end position="87"/>
    </location>
</feature>
<feature type="compositionally biased region" description="Low complexity" evidence="5">
    <location>
        <begin position="224"/>
        <end position="235"/>
    </location>
</feature>
<dbReference type="GO" id="GO:0061630">
    <property type="term" value="F:ubiquitin protein ligase activity"/>
    <property type="evidence" value="ECO:0007669"/>
    <property type="project" value="TreeGrafter"/>
</dbReference>
<dbReference type="CDD" id="cd16679">
    <property type="entry name" value="RING-H2_RNF38"/>
    <property type="match status" value="1"/>
</dbReference>
<dbReference type="PROSITE" id="PS50089">
    <property type="entry name" value="ZF_RING_2"/>
    <property type="match status" value="1"/>
</dbReference>
<dbReference type="EMBL" id="JAFIRN010000005">
    <property type="protein sequence ID" value="KAG5848080.1"/>
    <property type="molecule type" value="Genomic_DNA"/>
</dbReference>
<dbReference type="InterPro" id="IPR013083">
    <property type="entry name" value="Znf_RING/FYVE/PHD"/>
</dbReference>
<evidence type="ECO:0000256" key="5">
    <source>
        <dbReference type="SAM" id="MobiDB-lite"/>
    </source>
</evidence>
<keyword evidence="2 4" id="KW-0863">Zinc-finger</keyword>
<keyword evidence="3" id="KW-0862">Zinc</keyword>
<dbReference type="InterPro" id="IPR001841">
    <property type="entry name" value="Znf_RING"/>
</dbReference>
<evidence type="ECO:0000256" key="1">
    <source>
        <dbReference type="ARBA" id="ARBA00022723"/>
    </source>
</evidence>
<keyword evidence="8" id="KW-1185">Reference proteome</keyword>
<comment type="caution">
    <text evidence="7">The sequence shown here is derived from an EMBL/GenBank/DDBJ whole genome shotgun (WGS) entry which is preliminary data.</text>
</comment>
<reference evidence="7" key="1">
    <citation type="submission" date="2021-01" db="EMBL/GenBank/DDBJ databases">
        <title>A chromosome-scale assembly of European eel, Anguilla anguilla.</title>
        <authorList>
            <person name="Henkel C."/>
            <person name="Jong-Raadsen S.A."/>
            <person name="Dufour S."/>
            <person name="Weltzien F.-A."/>
            <person name="Palstra A.P."/>
            <person name="Pelster B."/>
            <person name="Spaink H.P."/>
            <person name="Van Den Thillart G.E."/>
            <person name="Jansen H."/>
            <person name="Zahm M."/>
            <person name="Klopp C."/>
            <person name="Cedric C."/>
            <person name="Louis A."/>
            <person name="Berthelot C."/>
            <person name="Parey E."/>
            <person name="Roest Crollius H."/>
            <person name="Montfort J."/>
            <person name="Robinson-Rechavi M."/>
            <person name="Bucao C."/>
            <person name="Bouchez O."/>
            <person name="Gislard M."/>
            <person name="Lluch J."/>
            <person name="Milhes M."/>
            <person name="Lampietro C."/>
            <person name="Lopez Roques C."/>
            <person name="Donnadieu C."/>
            <person name="Braasch I."/>
            <person name="Desvignes T."/>
            <person name="Postlethwait J."/>
            <person name="Bobe J."/>
            <person name="Guiguen Y."/>
            <person name="Dirks R."/>
        </authorList>
    </citation>
    <scope>NUCLEOTIDE SEQUENCE</scope>
    <source>
        <strain evidence="7">Tag_6206</strain>
        <tissue evidence="7">Liver</tissue>
    </source>
</reference>
<evidence type="ECO:0000313" key="7">
    <source>
        <dbReference type="EMBL" id="KAG5848080.1"/>
    </source>
</evidence>
<feature type="region of interest" description="Disordered" evidence="5">
    <location>
        <begin position="1"/>
        <end position="268"/>
    </location>
</feature>
<evidence type="ECO:0000259" key="6">
    <source>
        <dbReference type="PROSITE" id="PS50089"/>
    </source>
</evidence>
<feature type="compositionally biased region" description="Basic residues" evidence="5">
    <location>
        <begin position="206"/>
        <end position="217"/>
    </location>
</feature>
<dbReference type="PANTHER" id="PTHR46171:SF1">
    <property type="entry name" value="E3 UBIQUITIN-PROTEIN LIGASE RNF38"/>
    <property type="match status" value="1"/>
</dbReference>
<dbReference type="SMART" id="SM00184">
    <property type="entry name" value="RING"/>
    <property type="match status" value="1"/>
</dbReference>
<dbReference type="Gene3D" id="3.30.40.10">
    <property type="entry name" value="Zinc/RING finger domain, C3HC4 (zinc finger)"/>
    <property type="match status" value="1"/>
</dbReference>
<feature type="domain" description="RING-type" evidence="6">
    <location>
        <begin position="539"/>
        <end position="580"/>
    </location>
</feature>
<dbReference type="Proteomes" id="UP001044222">
    <property type="component" value="Unassembled WGS sequence"/>
</dbReference>
<dbReference type="GO" id="GO:0016567">
    <property type="term" value="P:protein ubiquitination"/>
    <property type="evidence" value="ECO:0007669"/>
    <property type="project" value="TreeGrafter"/>
</dbReference>
<keyword evidence="1" id="KW-0479">Metal-binding</keyword>
<dbReference type="AlphaFoldDB" id="A0A9D3MIV1"/>
<evidence type="ECO:0000256" key="2">
    <source>
        <dbReference type="ARBA" id="ARBA00022771"/>
    </source>
</evidence>
<evidence type="ECO:0000313" key="8">
    <source>
        <dbReference type="Proteomes" id="UP001044222"/>
    </source>
</evidence>
<feature type="compositionally biased region" description="Basic and acidic residues" evidence="5">
    <location>
        <begin position="195"/>
        <end position="204"/>
    </location>
</feature>
<dbReference type="Pfam" id="PF13639">
    <property type="entry name" value="zf-RING_2"/>
    <property type="match status" value="1"/>
</dbReference>
<evidence type="ECO:0000256" key="3">
    <source>
        <dbReference type="ARBA" id="ARBA00022833"/>
    </source>
</evidence>
<feature type="compositionally biased region" description="Polar residues" evidence="5">
    <location>
        <begin position="151"/>
        <end position="163"/>
    </location>
</feature>
<dbReference type="GO" id="GO:0008270">
    <property type="term" value="F:zinc ion binding"/>
    <property type="evidence" value="ECO:0007669"/>
    <property type="project" value="UniProtKB-KW"/>
</dbReference>
<dbReference type="FunFam" id="3.30.40.10:FF:000024">
    <property type="entry name" value="RING finger protein 44 isoform X1"/>
    <property type="match status" value="1"/>
</dbReference>
<protein>
    <recommendedName>
        <fullName evidence="6">RING-type domain-containing protein</fullName>
    </recommendedName>
</protein>
<accession>A0A9D3MIV1</accession>
<dbReference type="PANTHER" id="PTHR46171">
    <property type="entry name" value="GH10160P"/>
    <property type="match status" value="1"/>
</dbReference>
<name>A0A9D3MIV1_ANGAN</name>
<gene>
    <name evidence="7" type="ORF">ANANG_G00094590</name>
</gene>
<dbReference type="SUPFAM" id="SSF57850">
    <property type="entry name" value="RING/U-box"/>
    <property type="match status" value="1"/>
</dbReference>
<organism evidence="7 8">
    <name type="scientific">Anguilla anguilla</name>
    <name type="common">European freshwater eel</name>
    <name type="synonym">Muraena anguilla</name>
    <dbReference type="NCBI Taxonomy" id="7936"/>
    <lineage>
        <taxon>Eukaryota</taxon>
        <taxon>Metazoa</taxon>
        <taxon>Chordata</taxon>
        <taxon>Craniata</taxon>
        <taxon>Vertebrata</taxon>
        <taxon>Euteleostomi</taxon>
        <taxon>Actinopterygii</taxon>
        <taxon>Neopterygii</taxon>
        <taxon>Teleostei</taxon>
        <taxon>Anguilliformes</taxon>
        <taxon>Anguillidae</taxon>
        <taxon>Anguilla</taxon>
    </lineage>
</organism>
<proteinExistence type="predicted"/>
<evidence type="ECO:0000256" key="4">
    <source>
        <dbReference type="PROSITE-ProRule" id="PRU00175"/>
    </source>
</evidence>
<feature type="compositionally biased region" description="Low complexity" evidence="5">
    <location>
        <begin position="115"/>
        <end position="132"/>
    </location>
</feature>
<sequence>MPIAAAGQPTTQEPCVYSRLPATPDPIPKRGHLRADTGVQPQEHIDYAGAEGGRGPGGHSSRVFPEPGSSSQSQSPPTPSPFATSYPQHHPHSPAMEPPRTRSRSRSGFYQYNMSSGANGNNAVNASAGFGVPHPQQHNSGCMPRGGPSPSEIQRTPGSNLPPSAQRHAGPGAHRNAGAGGIAFHCHPDPAYGEESDKSEDCPSPKRQRLSQHRRPHPPPTAPPTRITPLSAATPGPQPPQPSHQASAWSSPPPAAEHGDGPPRAAAAGHGAGVVHCFAGAPHGLPPPLCTGQHLPACSSQQQVPGCSVVFSSQHYPVCSVPPPMLQACSVQHLPVPYAFPSLLSSDPPFLLHPPHLPHHPPHLPPPGQFVPFQTQQSRSPLQRIENEVELLGEHLSVGGGFGFPHSAHASAMPPSTPLQFLSHDPLPQELFGVPYPHFMPRRVTGRRYRSQQAVPPPPYHPSFLPYFLSMLPVQPTVGPAISLELDVDDGEVENYEALLNLAERLGEAKPRGLTKADIEQLPSYRFNSNNHQSEQTLCVVCMCDFESRQLLRVLPCNHEFHAKCVDKWLKANRTCPICRADASEVQRDSE</sequence>